<name>A0ABY7K2N1_9ACTN</name>
<evidence type="ECO:0000313" key="2">
    <source>
        <dbReference type="Proteomes" id="UP001164693"/>
    </source>
</evidence>
<proteinExistence type="predicted"/>
<dbReference type="RefSeq" id="WP_269444688.1">
    <property type="nucleotide sequence ID" value="NZ_CP097463.1"/>
</dbReference>
<dbReference type="Gene3D" id="3.10.310.50">
    <property type="match status" value="1"/>
</dbReference>
<accession>A0ABY7K2N1</accession>
<gene>
    <name evidence="1" type="ORF">M6B22_05055</name>
</gene>
<dbReference type="InterPro" id="IPR033437">
    <property type="entry name" value="DUF5130"/>
</dbReference>
<reference evidence="1" key="1">
    <citation type="submission" date="2022-05" db="EMBL/GenBank/DDBJ databases">
        <title>Jatrophihabitans sp. SB3-54 whole genome sequence.</title>
        <authorList>
            <person name="Suh M.K."/>
            <person name="Eom M.K."/>
            <person name="Kim J.S."/>
            <person name="Kim H.S."/>
            <person name="Do H.E."/>
            <person name="Shin Y.K."/>
            <person name="Lee J.-S."/>
        </authorList>
    </citation>
    <scope>NUCLEOTIDE SEQUENCE</scope>
    <source>
        <strain evidence="1">SB3-54</strain>
    </source>
</reference>
<organism evidence="1 2">
    <name type="scientific">Jatrophihabitans cynanchi</name>
    <dbReference type="NCBI Taxonomy" id="2944128"/>
    <lineage>
        <taxon>Bacteria</taxon>
        <taxon>Bacillati</taxon>
        <taxon>Actinomycetota</taxon>
        <taxon>Actinomycetes</taxon>
        <taxon>Jatrophihabitantales</taxon>
        <taxon>Jatrophihabitantaceae</taxon>
        <taxon>Jatrophihabitans</taxon>
    </lineage>
</organism>
<evidence type="ECO:0000313" key="1">
    <source>
        <dbReference type="EMBL" id="WAX58138.1"/>
    </source>
</evidence>
<dbReference type="Proteomes" id="UP001164693">
    <property type="component" value="Chromosome"/>
</dbReference>
<keyword evidence="2" id="KW-1185">Reference proteome</keyword>
<protein>
    <submittedName>
        <fullName evidence="1">DUF5130 domain-containing protein</fullName>
    </submittedName>
</protein>
<sequence>MSGELATTSRTTLQYGPQPARADQAFTAGQLTRLDEALTLSSRETGLAFSVYIGALSAPTRAHAEALFEKLSGSSVLLAVSPGQRSLHIVTGPESAKRLPNRACALAALAMRASFTNGDLVGGIITGLRMLADSAGTS</sequence>
<dbReference type="EMBL" id="CP097463">
    <property type="protein sequence ID" value="WAX58138.1"/>
    <property type="molecule type" value="Genomic_DNA"/>
</dbReference>
<dbReference type="Pfam" id="PF17174">
    <property type="entry name" value="DUF5130"/>
    <property type="match status" value="1"/>
</dbReference>